<keyword evidence="1" id="KW-0963">Cytoplasm</keyword>
<proteinExistence type="predicted"/>
<dbReference type="Gene3D" id="1.10.10.10">
    <property type="entry name" value="Winged helix-like DNA-binding domain superfamily/Winged helix DNA-binding domain"/>
    <property type="match status" value="2"/>
</dbReference>
<dbReference type="GO" id="GO:0051301">
    <property type="term" value="P:cell division"/>
    <property type="evidence" value="ECO:0007669"/>
    <property type="project" value="UniProtKB-KW"/>
</dbReference>
<dbReference type="PIRSF" id="PIRSF019345">
    <property type="entry name" value="ScpB"/>
    <property type="match status" value="1"/>
</dbReference>
<evidence type="ECO:0000256" key="3">
    <source>
        <dbReference type="ARBA" id="ARBA00022829"/>
    </source>
</evidence>
<dbReference type="InterPro" id="IPR005234">
    <property type="entry name" value="ScpB_csome_segregation"/>
</dbReference>
<evidence type="ECO:0000256" key="1">
    <source>
        <dbReference type="ARBA" id="ARBA00022490"/>
    </source>
</evidence>
<sequence length="196" mass="22280">MNIKRSIESLLFVSPKPLSLKELSDVLGVEIVDLEPEIKDLMDDYSKNDRGILIIENSKKYQMSSSPESAEIVQKFMQSEVSGELTPASLETLTIIAYRGPVKKRNIEKIRGINCSLILKNLLIRGLIEEKSADEPEDNEYSVSLDFIRFLGVSKLDELPDYEKFNKSEDIERILNENKVSLNLNEEAVDSDIEKI</sequence>
<evidence type="ECO:0000256" key="4">
    <source>
        <dbReference type="ARBA" id="ARBA00023306"/>
    </source>
</evidence>
<evidence type="ECO:0000313" key="6">
    <source>
        <dbReference type="Proteomes" id="UP000233517"/>
    </source>
</evidence>
<organism evidence="5 6">
    <name type="scientific">Candidatus Falkowbacteria bacterium HGW-Falkowbacteria-1</name>
    <dbReference type="NCBI Taxonomy" id="2013768"/>
    <lineage>
        <taxon>Bacteria</taxon>
        <taxon>Candidatus Falkowiibacteriota</taxon>
    </lineage>
</organism>
<gene>
    <name evidence="5" type="primary">scpB</name>
    <name evidence="5" type="ORF">CVU82_01625</name>
</gene>
<keyword evidence="2" id="KW-0132">Cell division</keyword>
<dbReference type="Proteomes" id="UP000233517">
    <property type="component" value="Unassembled WGS sequence"/>
</dbReference>
<dbReference type="Pfam" id="PF04079">
    <property type="entry name" value="SMC_ScpB"/>
    <property type="match status" value="1"/>
</dbReference>
<keyword evidence="4" id="KW-0131">Cell cycle</keyword>
<evidence type="ECO:0000313" key="5">
    <source>
        <dbReference type="EMBL" id="PKM91280.1"/>
    </source>
</evidence>
<reference evidence="5 6" key="1">
    <citation type="journal article" date="2017" name="ISME J.">
        <title>Potential for microbial H2 and metal transformations associated with novel bacteria and archaea in deep terrestrial subsurface sediments.</title>
        <authorList>
            <person name="Hernsdorf A.W."/>
            <person name="Amano Y."/>
            <person name="Miyakawa K."/>
            <person name="Ise K."/>
            <person name="Suzuki Y."/>
            <person name="Anantharaman K."/>
            <person name="Probst A."/>
            <person name="Burstein D."/>
            <person name="Thomas B.C."/>
            <person name="Banfield J.F."/>
        </authorList>
    </citation>
    <scope>NUCLEOTIDE SEQUENCE [LARGE SCALE GENOMIC DNA]</scope>
    <source>
        <strain evidence="5">HGW-Falkowbacteria-1</strain>
    </source>
</reference>
<dbReference type="InterPro" id="IPR036388">
    <property type="entry name" value="WH-like_DNA-bd_sf"/>
</dbReference>
<dbReference type="SUPFAM" id="SSF46785">
    <property type="entry name" value="Winged helix' DNA-binding domain"/>
    <property type="match status" value="2"/>
</dbReference>
<keyword evidence="3" id="KW-0159">Chromosome partition</keyword>
<comment type="caution">
    <text evidence="5">The sequence shown here is derived from an EMBL/GenBank/DDBJ whole genome shotgun (WGS) entry which is preliminary data.</text>
</comment>
<dbReference type="PANTHER" id="PTHR34298">
    <property type="entry name" value="SEGREGATION AND CONDENSATION PROTEIN B"/>
    <property type="match status" value="1"/>
</dbReference>
<dbReference type="InterPro" id="IPR036390">
    <property type="entry name" value="WH_DNA-bd_sf"/>
</dbReference>
<name>A0A2N2E973_9BACT</name>
<accession>A0A2N2E973</accession>
<evidence type="ECO:0000256" key="2">
    <source>
        <dbReference type="ARBA" id="ARBA00022618"/>
    </source>
</evidence>
<dbReference type="AlphaFoldDB" id="A0A2N2E973"/>
<dbReference type="PANTHER" id="PTHR34298:SF2">
    <property type="entry name" value="SEGREGATION AND CONDENSATION PROTEIN B"/>
    <property type="match status" value="1"/>
</dbReference>
<dbReference type="NCBIfam" id="TIGR00281">
    <property type="entry name" value="SMC-Scp complex subunit ScpB"/>
    <property type="match status" value="1"/>
</dbReference>
<dbReference type="EMBL" id="PHAI01000002">
    <property type="protein sequence ID" value="PKM91280.1"/>
    <property type="molecule type" value="Genomic_DNA"/>
</dbReference>
<protein>
    <submittedName>
        <fullName evidence="5">SMC-Scp complex subunit ScpB</fullName>
    </submittedName>
</protein>
<dbReference type="GO" id="GO:0051304">
    <property type="term" value="P:chromosome separation"/>
    <property type="evidence" value="ECO:0007669"/>
    <property type="project" value="InterPro"/>
</dbReference>